<dbReference type="SUPFAM" id="SSF56219">
    <property type="entry name" value="DNase I-like"/>
    <property type="match status" value="1"/>
</dbReference>
<dbReference type="Pfam" id="PF00078">
    <property type="entry name" value="RVT_1"/>
    <property type="match status" value="1"/>
</dbReference>
<protein>
    <submittedName>
        <fullName evidence="2">Craniofacial development protein 2</fullName>
    </submittedName>
</protein>
<dbReference type="InterPro" id="IPR005135">
    <property type="entry name" value="Endo/exonuclease/phosphatase"/>
</dbReference>
<dbReference type="EMBL" id="HBUF01550556">
    <property type="protein sequence ID" value="CAG6758790.1"/>
    <property type="molecule type" value="Transcribed_RNA"/>
</dbReference>
<dbReference type="PANTHER" id="PTHR47027">
    <property type="entry name" value="REVERSE TRANSCRIPTASE DOMAIN-CONTAINING PROTEIN"/>
    <property type="match status" value="1"/>
</dbReference>
<accession>A0A8D9A4P5</accession>
<evidence type="ECO:0000313" key="2">
    <source>
        <dbReference type="EMBL" id="CAG6758791.1"/>
    </source>
</evidence>
<feature type="domain" description="Reverse transcriptase" evidence="1">
    <location>
        <begin position="546"/>
        <end position="818"/>
    </location>
</feature>
<dbReference type="EMBL" id="HBUF01550555">
    <property type="protein sequence ID" value="CAG6758789.1"/>
    <property type="molecule type" value="Transcribed_RNA"/>
</dbReference>
<dbReference type="InterPro" id="IPR036691">
    <property type="entry name" value="Endo/exonu/phosph_ase_sf"/>
</dbReference>
<dbReference type="CDD" id="cd01650">
    <property type="entry name" value="RT_nLTR_like"/>
    <property type="match status" value="1"/>
</dbReference>
<dbReference type="GO" id="GO:0071897">
    <property type="term" value="P:DNA biosynthetic process"/>
    <property type="evidence" value="ECO:0007669"/>
    <property type="project" value="UniProtKB-ARBA"/>
</dbReference>
<dbReference type="InterPro" id="IPR043502">
    <property type="entry name" value="DNA/RNA_pol_sf"/>
</dbReference>
<dbReference type="InterPro" id="IPR043128">
    <property type="entry name" value="Rev_trsase/Diguanyl_cyclase"/>
</dbReference>
<sequence>MNRYNSSAASDDILPRDLMNSITFTSTANSNRKKYTHNDKNNFKIATWNVCGLNDPGKLENVLNEIKNLNVDICGISETFMIDAGDFISTLPTGEKFKIFYSGGDVIRRKGVAIILNQKLMNHVSSIYMISERIITIKINAKPVNLFIIQCYAPMLQSPEEEKIEFYENLRKTINDNKQFQENLILLGDFNAKVGEGKKNDTVGPYGLGISNSSGDDLINFCIEHNLFLTNTWFEQKQSNRHTWTSPDGRIKNQIDYICMSKRFKNSVTNSKVRPGADCGSDHNPVVAVVKTRLKRLAKKNVLKKWDLVKAKCPINKNLFAEGVEEKLVASQSPSEPIPFDDVNSNWNNLKEAITTTAEEVFGKEQLIAKQKWMTKELLELMEERKKYKNSMDDDGKRKYKELRRIVQMKCREKREEFINKECEEAETLERVSSSKFHKKIKDIAGKKKNVTYCLIDENNKEIYDAELIVKRWKEYSEQLYNEERPNMPEIVLNDDEIPIFSPNDIAKMMKKLSNGKSCGDDNIPSEFIKLLNENEIIHLTNLMNAIYQTGHIPDDFLQSTFITLPKVNKAKHCSDFRTISLISHTSKILLQLIKQRINDIIENNLSDTQMGFRQGKGCRDAITLMRLLLEKHIEKGKDIFMTFIDYSKAFDNVNHAKMIEILEKVNISKADLRLIVKLYWGQRGKIKTSLGVSEEFQISKGVRQGCIISPVLFNIYVEYIVRESIGSEENGIQIGERRINNLRYADDLVLISTTKNGLTQQMRKLYEKSKEYSMKINIKKSKVMRVSKNEASRVNNIVIENEKYDEVTKYKYLGAEITKDAKCEVEIKKRIAMAKNAFWNHRDMMRRNVSRKTKLRLLNTYVFSILTYGCESWTLNPLLSARIQSFENWCYRRMLKVSWVERVRNTEILRRMGKVRFEWLNTIRERKLRFAGHVMRGSSGGLMLDVMKGDVAGRRLVGRPRRTWWNDILEWLEIQSREEFETMAQDRRSYSAAVTDALMRLATIDNDEAVSSWWLYSTLRVIINNCYCY</sequence>
<evidence type="ECO:0000259" key="1">
    <source>
        <dbReference type="PROSITE" id="PS50878"/>
    </source>
</evidence>
<dbReference type="InterPro" id="IPR000477">
    <property type="entry name" value="RT_dom"/>
</dbReference>
<dbReference type="AlphaFoldDB" id="A0A8D9A4P5"/>
<dbReference type="PROSITE" id="PS50878">
    <property type="entry name" value="RT_POL"/>
    <property type="match status" value="1"/>
</dbReference>
<proteinExistence type="predicted"/>
<dbReference type="GO" id="GO:0003824">
    <property type="term" value="F:catalytic activity"/>
    <property type="evidence" value="ECO:0007669"/>
    <property type="project" value="InterPro"/>
</dbReference>
<dbReference type="PANTHER" id="PTHR47027:SF8">
    <property type="entry name" value="RIBONUCLEASE H"/>
    <property type="match status" value="1"/>
</dbReference>
<dbReference type="Pfam" id="PF03372">
    <property type="entry name" value="Exo_endo_phos"/>
    <property type="match status" value="1"/>
</dbReference>
<dbReference type="SUPFAM" id="SSF56672">
    <property type="entry name" value="DNA/RNA polymerases"/>
    <property type="match status" value="1"/>
</dbReference>
<dbReference type="Gene3D" id="3.30.70.270">
    <property type="match status" value="1"/>
</dbReference>
<name>A0A8D9A4P5_9HEMI</name>
<dbReference type="CDD" id="cd09076">
    <property type="entry name" value="L1-EN"/>
    <property type="match status" value="1"/>
</dbReference>
<dbReference type="Gene3D" id="3.60.10.10">
    <property type="entry name" value="Endonuclease/exonuclease/phosphatase"/>
    <property type="match status" value="1"/>
</dbReference>
<reference evidence="2" key="1">
    <citation type="submission" date="2021-05" db="EMBL/GenBank/DDBJ databases">
        <authorList>
            <person name="Alioto T."/>
            <person name="Alioto T."/>
            <person name="Gomez Garrido J."/>
        </authorList>
    </citation>
    <scope>NUCLEOTIDE SEQUENCE</scope>
</reference>
<organism evidence="2">
    <name type="scientific">Cacopsylla melanoneura</name>
    <dbReference type="NCBI Taxonomy" id="428564"/>
    <lineage>
        <taxon>Eukaryota</taxon>
        <taxon>Metazoa</taxon>
        <taxon>Ecdysozoa</taxon>
        <taxon>Arthropoda</taxon>
        <taxon>Hexapoda</taxon>
        <taxon>Insecta</taxon>
        <taxon>Pterygota</taxon>
        <taxon>Neoptera</taxon>
        <taxon>Paraneoptera</taxon>
        <taxon>Hemiptera</taxon>
        <taxon>Sternorrhyncha</taxon>
        <taxon>Psylloidea</taxon>
        <taxon>Psyllidae</taxon>
        <taxon>Psyllinae</taxon>
        <taxon>Cacopsylla</taxon>
    </lineage>
</organism>
<dbReference type="EMBL" id="HBUF01550557">
    <property type="protein sequence ID" value="CAG6758791.1"/>
    <property type="molecule type" value="Transcribed_RNA"/>
</dbReference>